<evidence type="ECO:0000313" key="1">
    <source>
        <dbReference type="EMBL" id="KAJ1163408.1"/>
    </source>
</evidence>
<comment type="caution">
    <text evidence="1">The sequence shown here is derived from an EMBL/GenBank/DDBJ whole genome shotgun (WGS) entry which is preliminary data.</text>
</comment>
<dbReference type="Proteomes" id="UP001066276">
    <property type="component" value="Chromosome 4_2"/>
</dbReference>
<dbReference type="AlphaFoldDB" id="A0AAV7SH50"/>
<reference evidence="1" key="1">
    <citation type="journal article" date="2022" name="bioRxiv">
        <title>Sequencing and chromosome-scale assembly of the giantPleurodeles waltlgenome.</title>
        <authorList>
            <person name="Brown T."/>
            <person name="Elewa A."/>
            <person name="Iarovenko S."/>
            <person name="Subramanian E."/>
            <person name="Araus A.J."/>
            <person name="Petzold A."/>
            <person name="Susuki M."/>
            <person name="Suzuki K.-i.T."/>
            <person name="Hayashi T."/>
            <person name="Toyoda A."/>
            <person name="Oliveira C."/>
            <person name="Osipova E."/>
            <person name="Leigh N.D."/>
            <person name="Simon A."/>
            <person name="Yun M.H."/>
        </authorList>
    </citation>
    <scope>NUCLEOTIDE SEQUENCE</scope>
    <source>
        <strain evidence="1">20211129_DDA</strain>
        <tissue evidence="1">Liver</tissue>
    </source>
</reference>
<sequence length="85" mass="9724">MSPRLNITSGAWPRWRRERTHWSELRCPGLWNHLTTPELGGPWGPAMMPGVAGLWGPEKTEDARGWVAVREERHVLGRCRRPSDA</sequence>
<name>A0AAV7SH50_PLEWA</name>
<protein>
    <submittedName>
        <fullName evidence="1">Uncharacterized protein</fullName>
    </submittedName>
</protein>
<evidence type="ECO:0000313" key="2">
    <source>
        <dbReference type="Proteomes" id="UP001066276"/>
    </source>
</evidence>
<proteinExistence type="predicted"/>
<accession>A0AAV7SH50</accession>
<keyword evidence="2" id="KW-1185">Reference proteome</keyword>
<dbReference type="EMBL" id="JANPWB010000008">
    <property type="protein sequence ID" value="KAJ1163408.1"/>
    <property type="molecule type" value="Genomic_DNA"/>
</dbReference>
<gene>
    <name evidence="1" type="ORF">NDU88_003866</name>
</gene>
<organism evidence="1 2">
    <name type="scientific">Pleurodeles waltl</name>
    <name type="common">Iberian ribbed newt</name>
    <dbReference type="NCBI Taxonomy" id="8319"/>
    <lineage>
        <taxon>Eukaryota</taxon>
        <taxon>Metazoa</taxon>
        <taxon>Chordata</taxon>
        <taxon>Craniata</taxon>
        <taxon>Vertebrata</taxon>
        <taxon>Euteleostomi</taxon>
        <taxon>Amphibia</taxon>
        <taxon>Batrachia</taxon>
        <taxon>Caudata</taxon>
        <taxon>Salamandroidea</taxon>
        <taxon>Salamandridae</taxon>
        <taxon>Pleurodelinae</taxon>
        <taxon>Pleurodeles</taxon>
    </lineage>
</organism>